<evidence type="ECO:0000256" key="15">
    <source>
        <dbReference type="ARBA" id="ARBA00040883"/>
    </source>
</evidence>
<dbReference type="InterPro" id="IPR043129">
    <property type="entry name" value="ATPase_NBD"/>
</dbReference>
<dbReference type="GO" id="GO:0015937">
    <property type="term" value="P:coenzyme A biosynthetic process"/>
    <property type="evidence" value="ECO:0007669"/>
    <property type="project" value="UniProtKB-UniRule"/>
</dbReference>
<evidence type="ECO:0000256" key="14">
    <source>
        <dbReference type="ARBA" id="ARBA00038036"/>
    </source>
</evidence>
<reference evidence="17" key="1">
    <citation type="journal article" date="2021" name="PeerJ">
        <title>Extensive microbial diversity within the chicken gut microbiome revealed by metagenomics and culture.</title>
        <authorList>
            <person name="Gilroy R."/>
            <person name="Ravi A."/>
            <person name="Getino M."/>
            <person name="Pursley I."/>
            <person name="Horton D.L."/>
            <person name="Alikhan N.F."/>
            <person name="Baker D."/>
            <person name="Gharbi K."/>
            <person name="Hall N."/>
            <person name="Watson M."/>
            <person name="Adriaenssens E.M."/>
            <person name="Foster-Nyarko E."/>
            <person name="Jarju S."/>
            <person name="Secka A."/>
            <person name="Antonio M."/>
            <person name="Oren A."/>
            <person name="Chaudhuri R.R."/>
            <person name="La Ragione R."/>
            <person name="Hildebrand F."/>
            <person name="Pallen M.J."/>
        </authorList>
    </citation>
    <scope>NUCLEOTIDE SEQUENCE</scope>
    <source>
        <strain evidence="17">2239</strain>
    </source>
</reference>
<dbReference type="Proteomes" id="UP000824193">
    <property type="component" value="Unassembled WGS sequence"/>
</dbReference>
<feature type="binding site" evidence="16">
    <location>
        <begin position="6"/>
        <end position="13"/>
    </location>
    <ligand>
        <name>ATP</name>
        <dbReference type="ChEBI" id="CHEBI:30616"/>
    </ligand>
</feature>
<comment type="function">
    <text evidence="16">Catalyzes the phosphorylation of pantothenate (Pan), the first step in CoA biosynthesis.</text>
</comment>
<evidence type="ECO:0000256" key="8">
    <source>
        <dbReference type="ARBA" id="ARBA00022679"/>
    </source>
</evidence>
<dbReference type="GO" id="GO:0005737">
    <property type="term" value="C:cytoplasm"/>
    <property type="evidence" value="ECO:0007669"/>
    <property type="project" value="UniProtKB-SubCell"/>
</dbReference>
<comment type="catalytic activity">
    <reaction evidence="1 16">
        <text>(R)-pantothenate + ATP = (R)-4'-phosphopantothenate + ADP + H(+)</text>
        <dbReference type="Rhea" id="RHEA:16373"/>
        <dbReference type="ChEBI" id="CHEBI:10986"/>
        <dbReference type="ChEBI" id="CHEBI:15378"/>
        <dbReference type="ChEBI" id="CHEBI:29032"/>
        <dbReference type="ChEBI" id="CHEBI:30616"/>
        <dbReference type="ChEBI" id="CHEBI:456216"/>
        <dbReference type="EC" id="2.7.1.33"/>
    </reaction>
</comment>
<sequence>MVLLVDMGNTRLNMAGWEEGGPVFSAETPTDRGWNAGSCAAALAKVLAPFGVVQWDGCALSSVVPALTDAVRQALFSVTGKEPVVLETSNIGFKVLTKDPVGADMLAGAEGALARVPMPAIVADLGTATTFCAQNKAGDVLGVAIAPGVALSLDALVDRASHLHAIAFEPPGPAIGTTTAESMQSGVIYGAACLVDGMFRRMAAEMDPAEGAPSLILTGGLAPLVAPYCETKPLLAPDLLLEGLCRCYLRAKGEDSGWGGQR</sequence>
<dbReference type="Pfam" id="PF03309">
    <property type="entry name" value="Pan_kinase"/>
    <property type="match status" value="1"/>
</dbReference>
<evidence type="ECO:0000256" key="3">
    <source>
        <dbReference type="ARBA" id="ARBA00004496"/>
    </source>
</evidence>
<evidence type="ECO:0000256" key="10">
    <source>
        <dbReference type="ARBA" id="ARBA00022777"/>
    </source>
</evidence>
<dbReference type="AlphaFoldDB" id="A0A9D1V5S5"/>
<comment type="caution">
    <text evidence="17">The sequence shown here is derived from an EMBL/GenBank/DDBJ whole genome shotgun (WGS) entry which is preliminary data.</text>
</comment>
<keyword evidence="16" id="KW-0479">Metal-binding</keyword>
<dbReference type="NCBIfam" id="TIGR00671">
    <property type="entry name" value="baf"/>
    <property type="match status" value="1"/>
</dbReference>
<evidence type="ECO:0000256" key="11">
    <source>
        <dbReference type="ARBA" id="ARBA00022840"/>
    </source>
</evidence>
<dbReference type="PANTHER" id="PTHR34265:SF1">
    <property type="entry name" value="TYPE III PANTOTHENATE KINASE"/>
    <property type="match status" value="1"/>
</dbReference>
<evidence type="ECO:0000256" key="7">
    <source>
        <dbReference type="ARBA" id="ARBA00022490"/>
    </source>
</evidence>
<keyword evidence="9 16" id="KW-0547">Nucleotide-binding</keyword>
<organism evidence="17 18">
    <name type="scientific">Candidatus Allofournierella pullicola</name>
    <dbReference type="NCBI Taxonomy" id="2838596"/>
    <lineage>
        <taxon>Bacteria</taxon>
        <taxon>Bacillati</taxon>
        <taxon>Bacillota</taxon>
        <taxon>Clostridia</taxon>
        <taxon>Eubacteriales</taxon>
        <taxon>Oscillospiraceae</taxon>
        <taxon>Allofournierella</taxon>
    </lineage>
</organism>
<dbReference type="GO" id="GO:0004594">
    <property type="term" value="F:pantothenate kinase activity"/>
    <property type="evidence" value="ECO:0007669"/>
    <property type="project" value="UniProtKB-UniRule"/>
</dbReference>
<comment type="cofactor">
    <cofactor evidence="2">
        <name>K(+)</name>
        <dbReference type="ChEBI" id="CHEBI:29103"/>
    </cofactor>
</comment>
<feature type="binding site" evidence="16">
    <location>
        <begin position="102"/>
        <end position="105"/>
    </location>
    <ligand>
        <name>substrate</name>
    </ligand>
</feature>
<evidence type="ECO:0000256" key="5">
    <source>
        <dbReference type="ARBA" id="ARBA00011738"/>
    </source>
</evidence>
<evidence type="ECO:0000256" key="9">
    <source>
        <dbReference type="ARBA" id="ARBA00022741"/>
    </source>
</evidence>
<comment type="similarity">
    <text evidence="14 16">Belongs to the type III pantothenate kinase family.</text>
</comment>
<dbReference type="PANTHER" id="PTHR34265">
    <property type="entry name" value="TYPE III PANTOTHENATE KINASE"/>
    <property type="match status" value="1"/>
</dbReference>
<feature type="binding site" evidence="16">
    <location>
        <position position="179"/>
    </location>
    <ligand>
        <name>substrate</name>
    </ligand>
</feature>
<reference evidence="17" key="2">
    <citation type="submission" date="2021-04" db="EMBL/GenBank/DDBJ databases">
        <authorList>
            <person name="Gilroy R."/>
        </authorList>
    </citation>
    <scope>NUCLEOTIDE SEQUENCE</scope>
    <source>
        <strain evidence="17">2239</strain>
    </source>
</reference>
<name>A0A9D1V5S5_9FIRM</name>
<dbReference type="GO" id="GO:0005524">
    <property type="term" value="F:ATP binding"/>
    <property type="evidence" value="ECO:0007669"/>
    <property type="project" value="UniProtKB-UniRule"/>
</dbReference>
<evidence type="ECO:0000256" key="6">
    <source>
        <dbReference type="ARBA" id="ARBA00012102"/>
    </source>
</evidence>
<feature type="active site" description="Proton acceptor" evidence="16">
    <location>
        <position position="104"/>
    </location>
</feature>
<dbReference type="InterPro" id="IPR004619">
    <property type="entry name" value="Type_III_PanK"/>
</dbReference>
<keyword evidence="13 16" id="KW-0173">Coenzyme A biosynthesis</keyword>
<dbReference type="CDD" id="cd24015">
    <property type="entry name" value="ASKHA_NBD_PanK-III"/>
    <property type="match status" value="1"/>
</dbReference>
<dbReference type="SUPFAM" id="SSF53067">
    <property type="entry name" value="Actin-like ATPase domain"/>
    <property type="match status" value="2"/>
</dbReference>
<evidence type="ECO:0000256" key="16">
    <source>
        <dbReference type="HAMAP-Rule" id="MF_01274"/>
    </source>
</evidence>
<dbReference type="GO" id="GO:0046872">
    <property type="term" value="F:metal ion binding"/>
    <property type="evidence" value="ECO:0007669"/>
    <property type="project" value="UniProtKB-KW"/>
</dbReference>
<proteinExistence type="inferred from homology"/>
<protein>
    <recommendedName>
        <fullName evidence="15 16">Type III pantothenate kinase</fullName>
        <ecNumber evidence="6 16">2.7.1.33</ecNumber>
    </recommendedName>
    <alternativeName>
        <fullName evidence="16">PanK-III</fullName>
    </alternativeName>
    <alternativeName>
        <fullName evidence="16">Pantothenic acid kinase</fullName>
    </alternativeName>
</protein>
<keyword evidence="8 16" id="KW-0808">Transferase</keyword>
<dbReference type="HAMAP" id="MF_01274">
    <property type="entry name" value="Pantothen_kinase_3"/>
    <property type="match status" value="1"/>
</dbReference>
<dbReference type="EMBL" id="DXFW01000037">
    <property type="protein sequence ID" value="HIX06538.1"/>
    <property type="molecule type" value="Genomic_DNA"/>
</dbReference>
<keyword evidence="11 16" id="KW-0067">ATP-binding</keyword>
<keyword evidence="7 16" id="KW-0963">Cytoplasm</keyword>
<dbReference type="EC" id="2.7.1.33" evidence="6 16"/>
<evidence type="ECO:0000256" key="13">
    <source>
        <dbReference type="ARBA" id="ARBA00022993"/>
    </source>
</evidence>
<keyword evidence="10 16" id="KW-0418">Kinase</keyword>
<comment type="cofactor">
    <cofactor evidence="16">
        <name>NH4(+)</name>
        <dbReference type="ChEBI" id="CHEBI:28938"/>
    </cofactor>
    <cofactor evidence="16">
        <name>K(+)</name>
        <dbReference type="ChEBI" id="CHEBI:29103"/>
    </cofactor>
    <text evidence="16">A monovalent cation. Ammonium or potassium.</text>
</comment>
<keyword evidence="12 16" id="KW-0630">Potassium</keyword>
<feature type="binding site" evidence="16">
    <location>
        <position position="124"/>
    </location>
    <ligand>
        <name>K(+)</name>
        <dbReference type="ChEBI" id="CHEBI:29103"/>
    </ligand>
</feature>
<evidence type="ECO:0000256" key="2">
    <source>
        <dbReference type="ARBA" id="ARBA00001958"/>
    </source>
</evidence>
<comment type="subcellular location">
    <subcellularLocation>
        <location evidence="3 16">Cytoplasm</location>
    </subcellularLocation>
</comment>
<dbReference type="Gene3D" id="3.30.420.40">
    <property type="match status" value="2"/>
</dbReference>
<comment type="caution">
    <text evidence="16">Lacks conserved residue(s) required for the propagation of feature annotation.</text>
</comment>
<evidence type="ECO:0000256" key="12">
    <source>
        <dbReference type="ARBA" id="ARBA00022958"/>
    </source>
</evidence>
<evidence type="ECO:0000256" key="4">
    <source>
        <dbReference type="ARBA" id="ARBA00005225"/>
    </source>
</evidence>
<gene>
    <name evidence="16" type="primary">coaX</name>
    <name evidence="17" type="ORF">H9865_10670</name>
</gene>
<evidence type="ECO:0000256" key="1">
    <source>
        <dbReference type="ARBA" id="ARBA00001206"/>
    </source>
</evidence>
<evidence type="ECO:0000313" key="18">
    <source>
        <dbReference type="Proteomes" id="UP000824193"/>
    </source>
</evidence>
<feature type="binding site" evidence="16">
    <location>
        <position position="127"/>
    </location>
    <ligand>
        <name>ATP</name>
        <dbReference type="ChEBI" id="CHEBI:30616"/>
    </ligand>
</feature>
<comment type="pathway">
    <text evidence="4 16">Cofactor biosynthesis; coenzyme A biosynthesis; CoA from (R)-pantothenate: step 1/5.</text>
</comment>
<comment type="subunit">
    <text evidence="5 16">Homodimer.</text>
</comment>
<evidence type="ECO:0000313" key="17">
    <source>
        <dbReference type="EMBL" id="HIX06538.1"/>
    </source>
</evidence>
<accession>A0A9D1V5S5</accession>